<reference evidence="2" key="1">
    <citation type="journal article" date="2023" name="Mol. Phylogenet. Evol.">
        <title>Genome-scale phylogeny and comparative genomics of the fungal order Sordariales.</title>
        <authorList>
            <person name="Hensen N."/>
            <person name="Bonometti L."/>
            <person name="Westerberg I."/>
            <person name="Brannstrom I.O."/>
            <person name="Guillou S."/>
            <person name="Cros-Aarteil S."/>
            <person name="Calhoun S."/>
            <person name="Haridas S."/>
            <person name="Kuo A."/>
            <person name="Mondo S."/>
            <person name="Pangilinan J."/>
            <person name="Riley R."/>
            <person name="LaButti K."/>
            <person name="Andreopoulos B."/>
            <person name="Lipzen A."/>
            <person name="Chen C."/>
            <person name="Yan M."/>
            <person name="Daum C."/>
            <person name="Ng V."/>
            <person name="Clum A."/>
            <person name="Steindorff A."/>
            <person name="Ohm R.A."/>
            <person name="Martin F."/>
            <person name="Silar P."/>
            <person name="Natvig D.O."/>
            <person name="Lalanne C."/>
            <person name="Gautier V."/>
            <person name="Ament-Velasquez S.L."/>
            <person name="Kruys A."/>
            <person name="Hutchinson M.I."/>
            <person name="Powell A.J."/>
            <person name="Barry K."/>
            <person name="Miller A.N."/>
            <person name="Grigoriev I.V."/>
            <person name="Debuchy R."/>
            <person name="Gladieux P."/>
            <person name="Hiltunen Thoren M."/>
            <person name="Johannesson H."/>
        </authorList>
    </citation>
    <scope>NUCLEOTIDE SEQUENCE</scope>
    <source>
        <strain evidence="2">SMH4131-1</strain>
    </source>
</reference>
<feature type="compositionally biased region" description="Polar residues" evidence="1">
    <location>
        <begin position="514"/>
        <end position="524"/>
    </location>
</feature>
<keyword evidence="3" id="KW-1185">Reference proteome</keyword>
<dbReference type="Proteomes" id="UP001286456">
    <property type="component" value="Unassembled WGS sequence"/>
</dbReference>
<feature type="compositionally biased region" description="Basic and acidic residues" evidence="1">
    <location>
        <begin position="453"/>
        <end position="466"/>
    </location>
</feature>
<protein>
    <submittedName>
        <fullName evidence="2">Uncharacterized protein</fullName>
    </submittedName>
</protein>
<evidence type="ECO:0000313" key="2">
    <source>
        <dbReference type="EMBL" id="KAK3328705.1"/>
    </source>
</evidence>
<feature type="region of interest" description="Disordered" evidence="1">
    <location>
        <begin position="1"/>
        <end position="110"/>
    </location>
</feature>
<accession>A0AAE0IPG1</accession>
<feature type="compositionally biased region" description="Basic and acidic residues" evidence="1">
    <location>
        <begin position="93"/>
        <end position="102"/>
    </location>
</feature>
<evidence type="ECO:0000313" key="3">
    <source>
        <dbReference type="Proteomes" id="UP001286456"/>
    </source>
</evidence>
<feature type="region of interest" description="Disordered" evidence="1">
    <location>
        <begin position="590"/>
        <end position="617"/>
    </location>
</feature>
<sequence length="617" mass="64936">MRPVPGTDHATQQGSAADLWEAGNELRSFPKQYGEPASLPRNTPLELEAAKQLSMFSQAASADISRGSTPGIPTPNPTPKQGLRETQAGNEIESSREPHLRGEPPATLADKTLTEPDLSHMMELDPLQLSSAVGLFGGGDLMHSSYRGRDTTVFALGLSYNARWPFMLGLLSTQHAATPTFGMADPEFDPTFSATVGDLTPIPSPTSRLVLPAMGELPSSENQQSIFTSRYINPTLSTPLHILANTAVISTGRTDHGDGREESYHGNSSAGELERSQQMMQPDSSQLSSSGVLSMGSATRGLTTVIYPGPGDGGGWTDPNYHGQNTTAFTLGRWPSLPDLGTQTESGELQPMQGIASVPLATARQSSDFSGSGLIPDGPLPAGWTGGTGVLCHHDSSEVSAQNASPFHRLADAAGQARDRIEQSDPQQPGPARNVSPNTAESPLPAEETADTDSGRGGRQRIEATPRRHTRRRNLPLERDEQGPSHSNVEAEGPQDSDRRSAMLSQCAPGPQFTAVTSSSGTTEDTQRGALASSTHNSVIPLAATCIDPTALSVPYLPVSSPVDGTVGLVDDTAGNANLSTMEILRERSTAIGDDLDGNDQTSTNGPFGPGDPLVTT</sequence>
<feature type="region of interest" description="Disordered" evidence="1">
    <location>
        <begin position="251"/>
        <end position="294"/>
    </location>
</feature>
<reference evidence="2" key="2">
    <citation type="submission" date="2023-06" db="EMBL/GenBank/DDBJ databases">
        <authorList>
            <consortium name="Lawrence Berkeley National Laboratory"/>
            <person name="Haridas S."/>
            <person name="Hensen N."/>
            <person name="Bonometti L."/>
            <person name="Westerberg I."/>
            <person name="Brannstrom I.O."/>
            <person name="Guillou S."/>
            <person name="Cros-Aarteil S."/>
            <person name="Calhoun S."/>
            <person name="Kuo A."/>
            <person name="Mondo S."/>
            <person name="Pangilinan J."/>
            <person name="Riley R."/>
            <person name="Labutti K."/>
            <person name="Andreopoulos B."/>
            <person name="Lipzen A."/>
            <person name="Chen C."/>
            <person name="Yanf M."/>
            <person name="Daum C."/>
            <person name="Ng V."/>
            <person name="Clum A."/>
            <person name="Steindorff A."/>
            <person name="Ohm R."/>
            <person name="Martin F."/>
            <person name="Silar P."/>
            <person name="Natvig D."/>
            <person name="Lalanne C."/>
            <person name="Gautier V."/>
            <person name="Ament-Velasquez S.L."/>
            <person name="Kruys A."/>
            <person name="Hutchinson M.I."/>
            <person name="Powell A.J."/>
            <person name="Barry K."/>
            <person name="Miller A.N."/>
            <person name="Grigoriev I.V."/>
            <person name="Debuchy R."/>
            <person name="Gladieux P."/>
            <person name="Thoren M.H."/>
            <person name="Johannesson H."/>
        </authorList>
    </citation>
    <scope>NUCLEOTIDE SEQUENCE</scope>
    <source>
        <strain evidence="2">SMH4131-1</strain>
    </source>
</reference>
<name>A0AAE0IPG1_9PEZI</name>
<dbReference type="EMBL" id="JAUEPO010000003">
    <property type="protein sequence ID" value="KAK3328705.1"/>
    <property type="molecule type" value="Genomic_DNA"/>
</dbReference>
<comment type="caution">
    <text evidence="2">The sequence shown here is derived from an EMBL/GenBank/DDBJ whole genome shotgun (WGS) entry which is preliminary data.</text>
</comment>
<organism evidence="2 3">
    <name type="scientific">Cercophora scortea</name>
    <dbReference type="NCBI Taxonomy" id="314031"/>
    <lineage>
        <taxon>Eukaryota</taxon>
        <taxon>Fungi</taxon>
        <taxon>Dikarya</taxon>
        <taxon>Ascomycota</taxon>
        <taxon>Pezizomycotina</taxon>
        <taxon>Sordariomycetes</taxon>
        <taxon>Sordariomycetidae</taxon>
        <taxon>Sordariales</taxon>
        <taxon>Lasiosphaeriaceae</taxon>
        <taxon>Cercophora</taxon>
    </lineage>
</organism>
<proteinExistence type="predicted"/>
<feature type="region of interest" description="Disordered" evidence="1">
    <location>
        <begin position="412"/>
        <end position="532"/>
    </location>
</feature>
<gene>
    <name evidence="2" type="ORF">B0T19DRAFT_197861</name>
</gene>
<evidence type="ECO:0000256" key="1">
    <source>
        <dbReference type="SAM" id="MobiDB-lite"/>
    </source>
</evidence>
<feature type="compositionally biased region" description="Basic and acidic residues" evidence="1">
    <location>
        <begin position="253"/>
        <end position="264"/>
    </location>
</feature>
<dbReference type="AlphaFoldDB" id="A0AAE0IPG1"/>
<feature type="compositionally biased region" description="Low complexity" evidence="1">
    <location>
        <begin position="276"/>
        <end position="294"/>
    </location>
</feature>